<evidence type="ECO:0000256" key="1">
    <source>
        <dbReference type="SAM" id="MobiDB-lite"/>
    </source>
</evidence>
<feature type="compositionally biased region" description="Polar residues" evidence="1">
    <location>
        <begin position="86"/>
        <end position="98"/>
    </location>
</feature>
<dbReference type="AlphaFoldDB" id="U4LNY2"/>
<sequence length="189" mass="21134">MSSIDKRALRIILTGSKNFNDWLMRMAIILVLAECYEFADGTASPPQAPRTATVLNNTPNFSSGNQQSQQQNAKDLLQAAARKETPSPQGSAHQAGHQSFFTPSIPRCRNDAYQVTCFGSLPPMANDPFDQNLMLEPEADIDDPQYESLYECYLEIPKVDFAEKRCSRPDQHNIGPRSPPKVLSYRKPT</sequence>
<proteinExistence type="predicted"/>
<organism evidence="2 3">
    <name type="scientific">Pyronema omphalodes (strain CBS 100304)</name>
    <name type="common">Pyronema confluens</name>
    <dbReference type="NCBI Taxonomy" id="1076935"/>
    <lineage>
        <taxon>Eukaryota</taxon>
        <taxon>Fungi</taxon>
        <taxon>Dikarya</taxon>
        <taxon>Ascomycota</taxon>
        <taxon>Pezizomycotina</taxon>
        <taxon>Pezizomycetes</taxon>
        <taxon>Pezizales</taxon>
        <taxon>Pyronemataceae</taxon>
        <taxon>Pyronema</taxon>
    </lineage>
</organism>
<name>U4LNY2_PYROM</name>
<reference evidence="2 3" key="1">
    <citation type="journal article" date="2013" name="PLoS Genet.">
        <title>The genome and development-dependent transcriptomes of Pyronema confluens: a window into fungal evolution.</title>
        <authorList>
            <person name="Traeger S."/>
            <person name="Altegoer F."/>
            <person name="Freitag M."/>
            <person name="Gabaldon T."/>
            <person name="Kempken F."/>
            <person name="Kumar A."/>
            <person name="Marcet-Houben M."/>
            <person name="Poggeler S."/>
            <person name="Stajich J.E."/>
            <person name="Nowrousian M."/>
        </authorList>
    </citation>
    <scope>NUCLEOTIDE SEQUENCE [LARGE SCALE GENOMIC DNA]</scope>
    <source>
        <strain evidence="3">CBS 100304</strain>
        <tissue evidence="2">Vegetative mycelium</tissue>
    </source>
</reference>
<evidence type="ECO:0000313" key="3">
    <source>
        <dbReference type="Proteomes" id="UP000018144"/>
    </source>
</evidence>
<protein>
    <submittedName>
        <fullName evidence="2">Uncharacterized protein</fullName>
    </submittedName>
</protein>
<dbReference type="EMBL" id="HF936249">
    <property type="protein sequence ID" value="CCX33846.1"/>
    <property type="molecule type" value="Genomic_DNA"/>
</dbReference>
<accession>U4LNY2</accession>
<feature type="region of interest" description="Disordered" evidence="1">
    <location>
        <begin position="42"/>
        <end position="98"/>
    </location>
</feature>
<feature type="region of interest" description="Disordered" evidence="1">
    <location>
        <begin position="166"/>
        <end position="189"/>
    </location>
</feature>
<gene>
    <name evidence="2" type="ORF">PCON_02088</name>
</gene>
<keyword evidence="3" id="KW-1185">Reference proteome</keyword>
<feature type="compositionally biased region" description="Low complexity" evidence="1">
    <location>
        <begin position="60"/>
        <end position="72"/>
    </location>
</feature>
<evidence type="ECO:0000313" key="2">
    <source>
        <dbReference type="EMBL" id="CCX33846.1"/>
    </source>
</evidence>
<dbReference type="Proteomes" id="UP000018144">
    <property type="component" value="Unassembled WGS sequence"/>
</dbReference>